<evidence type="ECO:0000313" key="2">
    <source>
        <dbReference type="Proteomes" id="UP000024635"/>
    </source>
</evidence>
<dbReference type="EMBL" id="JARK01001378">
    <property type="protein sequence ID" value="EYC13752.1"/>
    <property type="molecule type" value="Genomic_DNA"/>
</dbReference>
<reference evidence="2" key="1">
    <citation type="journal article" date="2015" name="Nat. Genet.">
        <title>The genome and transcriptome of the zoonotic hookworm Ancylostoma ceylanicum identify infection-specific gene families.</title>
        <authorList>
            <person name="Schwarz E.M."/>
            <person name="Hu Y."/>
            <person name="Antoshechkin I."/>
            <person name="Miller M.M."/>
            <person name="Sternberg P.W."/>
            <person name="Aroian R.V."/>
        </authorList>
    </citation>
    <scope>NUCLEOTIDE SEQUENCE</scope>
    <source>
        <strain evidence="2">HY135</strain>
    </source>
</reference>
<dbReference type="AlphaFoldDB" id="A0A016UFW2"/>
<gene>
    <name evidence="1" type="primary">Acey_s0042.g501</name>
    <name evidence="1" type="ORF">Y032_0042g501</name>
</gene>
<proteinExistence type="predicted"/>
<sequence>MTRNRRTLDEVQPAGFRRKFSTLVQEIICCRLIEVPREYQEPLVPTFIDYKKVFDSVEPAKVWKALKESGVQPPVSPNLFSVCLESDIRNCDWSTFGVLIDGERLNYLRFADDIVLITRSPDDASEML</sequence>
<accession>A0A016UFW2</accession>
<dbReference type="PANTHER" id="PTHR47027">
    <property type="entry name" value="REVERSE TRANSCRIPTASE DOMAIN-CONTAINING PROTEIN"/>
    <property type="match status" value="1"/>
</dbReference>
<dbReference type="OrthoDB" id="410104at2759"/>
<keyword evidence="2" id="KW-1185">Reference proteome</keyword>
<dbReference type="STRING" id="53326.A0A016UFW2"/>
<name>A0A016UFW2_9BILA</name>
<protein>
    <recommendedName>
        <fullName evidence="3">Reverse transcriptase domain-containing protein</fullName>
    </recommendedName>
</protein>
<organism evidence="1 2">
    <name type="scientific">Ancylostoma ceylanicum</name>
    <dbReference type="NCBI Taxonomy" id="53326"/>
    <lineage>
        <taxon>Eukaryota</taxon>
        <taxon>Metazoa</taxon>
        <taxon>Ecdysozoa</taxon>
        <taxon>Nematoda</taxon>
        <taxon>Chromadorea</taxon>
        <taxon>Rhabditida</taxon>
        <taxon>Rhabditina</taxon>
        <taxon>Rhabditomorpha</taxon>
        <taxon>Strongyloidea</taxon>
        <taxon>Ancylostomatidae</taxon>
        <taxon>Ancylostomatinae</taxon>
        <taxon>Ancylostoma</taxon>
    </lineage>
</organism>
<dbReference type="PANTHER" id="PTHR47027:SF29">
    <property type="entry name" value="C2H2-TYPE DOMAIN-CONTAINING PROTEIN"/>
    <property type="match status" value="1"/>
</dbReference>
<comment type="caution">
    <text evidence="1">The sequence shown here is derived from an EMBL/GenBank/DDBJ whole genome shotgun (WGS) entry which is preliminary data.</text>
</comment>
<dbReference type="Proteomes" id="UP000024635">
    <property type="component" value="Unassembled WGS sequence"/>
</dbReference>
<evidence type="ECO:0000313" key="1">
    <source>
        <dbReference type="EMBL" id="EYC13752.1"/>
    </source>
</evidence>
<evidence type="ECO:0008006" key="3">
    <source>
        <dbReference type="Google" id="ProtNLM"/>
    </source>
</evidence>